<feature type="chain" id="PRO_5006025690" description="Transglutaminase" evidence="1">
    <location>
        <begin position="25"/>
        <end position="201"/>
    </location>
</feature>
<dbReference type="Proteomes" id="UP000048984">
    <property type="component" value="Unassembled WGS sequence"/>
</dbReference>
<keyword evidence="1" id="KW-0732">Signal</keyword>
<name>A0A0N8GFM6_9HYPH</name>
<comment type="caution">
    <text evidence="2">The sequence shown here is derived from an EMBL/GenBank/DDBJ whole genome shotgun (WGS) entry which is preliminary data.</text>
</comment>
<evidence type="ECO:0000256" key="1">
    <source>
        <dbReference type="SAM" id="SignalP"/>
    </source>
</evidence>
<proteinExistence type="predicted"/>
<dbReference type="RefSeq" id="WP_054360911.1">
    <property type="nucleotide sequence ID" value="NZ_LJYW01000001.1"/>
</dbReference>
<dbReference type="InterPro" id="IPR010319">
    <property type="entry name" value="Transglutaminase-like_Cys_pept"/>
</dbReference>
<dbReference type="PANTHER" id="PTHR39327:SF1">
    <property type="entry name" value="BLR5470 PROTEIN"/>
    <property type="match status" value="1"/>
</dbReference>
<evidence type="ECO:0008006" key="4">
    <source>
        <dbReference type="Google" id="ProtNLM"/>
    </source>
</evidence>
<reference evidence="2 3" key="2">
    <citation type="submission" date="2015-10" db="EMBL/GenBank/DDBJ databases">
        <title>Draft Genome Sequence of Prosthecomicrobium hirschii ATCC 27832.</title>
        <authorList>
            <person name="Daniel J."/>
            <person name="Givan S.A."/>
            <person name="Brun Y.V."/>
            <person name="Brown P.J."/>
        </authorList>
    </citation>
    <scope>NUCLEOTIDE SEQUENCE [LARGE SCALE GENOMIC DNA]</scope>
    <source>
        <strain evidence="2 3">16</strain>
    </source>
</reference>
<dbReference type="Gene3D" id="3.10.620.30">
    <property type="match status" value="1"/>
</dbReference>
<dbReference type="Pfam" id="PF06035">
    <property type="entry name" value="Peptidase_C93"/>
    <property type="match status" value="1"/>
</dbReference>
<dbReference type="EMBL" id="LJYW01000001">
    <property type="protein sequence ID" value="KPL54745.1"/>
    <property type="molecule type" value="Genomic_DNA"/>
</dbReference>
<organism evidence="2 3">
    <name type="scientific">Prosthecodimorpha hirschii</name>
    <dbReference type="NCBI Taxonomy" id="665126"/>
    <lineage>
        <taxon>Bacteria</taxon>
        <taxon>Pseudomonadati</taxon>
        <taxon>Pseudomonadota</taxon>
        <taxon>Alphaproteobacteria</taxon>
        <taxon>Hyphomicrobiales</taxon>
        <taxon>Ancalomicrobiaceae</taxon>
        <taxon>Prosthecodimorpha</taxon>
    </lineage>
</organism>
<reference evidence="2 3" key="1">
    <citation type="submission" date="2015-09" db="EMBL/GenBank/DDBJ databases">
        <authorList>
            <consortium name="Swine Surveillance"/>
        </authorList>
    </citation>
    <scope>NUCLEOTIDE SEQUENCE [LARGE SCALE GENOMIC DNA]</scope>
    <source>
        <strain evidence="2 3">16</strain>
    </source>
</reference>
<protein>
    <recommendedName>
        <fullName evidence="4">Transglutaminase</fullName>
    </recommendedName>
</protein>
<evidence type="ECO:0000313" key="2">
    <source>
        <dbReference type="EMBL" id="KPL54745.1"/>
    </source>
</evidence>
<keyword evidence="3" id="KW-1185">Reference proteome</keyword>
<dbReference type="AlphaFoldDB" id="A0A0N8GFM6"/>
<feature type="signal peptide" evidence="1">
    <location>
        <begin position="1"/>
        <end position="24"/>
    </location>
</feature>
<gene>
    <name evidence="2" type="ORF">ABB55_23050</name>
</gene>
<sequence>MVRYFLVFSGAVAAVLLASLPAHAINLGGSAGHFKKARHSFIQEGSYAVAPMGHVMFCLANPTECRKPSLIRVTRVDLTGQRRAVLDEVNRAVNRAILPVNDRSGPGIIDQWSLAPASGDCEDFAITKRHRLIQAGWPASALRLAVGRVSNGEGHAVLVVKTRDGDLVLDNRSDAIRPWKATDIRWVSIQSAEDPRFWRSL</sequence>
<dbReference type="PANTHER" id="PTHR39327">
    <property type="match status" value="1"/>
</dbReference>
<evidence type="ECO:0000313" key="3">
    <source>
        <dbReference type="Proteomes" id="UP000048984"/>
    </source>
</evidence>
<accession>A0A0N8GFM6</accession>
<dbReference type="STRING" id="665126.ABB55_23050"/>